<evidence type="ECO:0000313" key="3">
    <source>
        <dbReference type="EMBL" id="CAB4186787.1"/>
    </source>
</evidence>
<evidence type="ECO:0000313" key="4">
    <source>
        <dbReference type="EMBL" id="CAB4220494.1"/>
    </source>
</evidence>
<dbReference type="EMBL" id="LR797502">
    <property type="protein sequence ID" value="CAB4220494.1"/>
    <property type="molecule type" value="Genomic_DNA"/>
</dbReference>
<evidence type="ECO:0000313" key="2">
    <source>
        <dbReference type="EMBL" id="CAB4165561.1"/>
    </source>
</evidence>
<name>A0A6J5NVM0_9CAUD</name>
<accession>A0A6J5NVM0</accession>
<proteinExistence type="predicted"/>
<gene>
    <name evidence="3" type="ORF">UFOVP1146_133</name>
    <name evidence="4" type="ORF">UFOVP1638_10</name>
    <name evidence="1" type="ORF">UFOVP812_46</name>
    <name evidence="2" type="ORF">UFOVP818_97</name>
</gene>
<reference evidence="1" key="1">
    <citation type="submission" date="2020-04" db="EMBL/GenBank/DDBJ databases">
        <authorList>
            <person name="Chiriac C."/>
            <person name="Salcher M."/>
            <person name="Ghai R."/>
            <person name="Kavagutti S V."/>
        </authorList>
    </citation>
    <scope>NUCLEOTIDE SEQUENCE</scope>
</reference>
<dbReference type="EMBL" id="LR796776">
    <property type="protein sequence ID" value="CAB4165561.1"/>
    <property type="molecule type" value="Genomic_DNA"/>
</dbReference>
<dbReference type="EMBL" id="LR797099">
    <property type="protein sequence ID" value="CAB4186787.1"/>
    <property type="molecule type" value="Genomic_DNA"/>
</dbReference>
<dbReference type="EMBL" id="LR796758">
    <property type="protein sequence ID" value="CAB4163730.1"/>
    <property type="molecule type" value="Genomic_DNA"/>
</dbReference>
<protein>
    <submittedName>
        <fullName evidence="1">Uncharacterized protein</fullName>
    </submittedName>
</protein>
<evidence type="ECO:0000313" key="1">
    <source>
        <dbReference type="EMBL" id="CAB4163730.1"/>
    </source>
</evidence>
<sequence>MFTIDTVVDQNVRNTKLVLAYIPNETLRKSFETMLDAQAEFTKTMFSTGVELVKVATDQISKVNPLTSVKK</sequence>
<organism evidence="1">
    <name type="scientific">uncultured Caudovirales phage</name>
    <dbReference type="NCBI Taxonomy" id="2100421"/>
    <lineage>
        <taxon>Viruses</taxon>
        <taxon>Duplodnaviria</taxon>
        <taxon>Heunggongvirae</taxon>
        <taxon>Uroviricota</taxon>
        <taxon>Caudoviricetes</taxon>
        <taxon>Peduoviridae</taxon>
        <taxon>Maltschvirus</taxon>
        <taxon>Maltschvirus maltsch</taxon>
    </lineage>
</organism>